<dbReference type="AlphaFoldDB" id="A0AAC9X1F7"/>
<organism evidence="1 2">
    <name type="scientific">Acetobacter pasteurianus subsp. pasteurianus</name>
    <dbReference type="NCBI Taxonomy" id="481145"/>
    <lineage>
        <taxon>Bacteria</taxon>
        <taxon>Pseudomonadati</taxon>
        <taxon>Pseudomonadota</taxon>
        <taxon>Alphaproteobacteria</taxon>
        <taxon>Acetobacterales</taxon>
        <taxon>Acetobacteraceae</taxon>
        <taxon>Acetobacter</taxon>
    </lineage>
</organism>
<proteinExistence type="predicted"/>
<dbReference type="Proteomes" id="UP000196816">
    <property type="component" value="Chromosome"/>
</dbReference>
<evidence type="ECO:0000313" key="2">
    <source>
        <dbReference type="Proteomes" id="UP000196816"/>
    </source>
</evidence>
<accession>A0AAC9X1F7</accession>
<evidence type="ECO:0000313" key="1">
    <source>
        <dbReference type="EMBL" id="ASC05920.1"/>
    </source>
</evidence>
<gene>
    <name evidence="1" type="ORF">S101468_01682</name>
</gene>
<reference evidence="1 2" key="1">
    <citation type="submission" date="2017-06" db="EMBL/GenBank/DDBJ databases">
        <title>Genome sequence of Acetobacter pasteurianus subsp. pasteurianus strain SRCM101468.</title>
        <authorList>
            <person name="Cho S.H."/>
        </authorList>
    </citation>
    <scope>NUCLEOTIDE SEQUENCE [LARGE SCALE GENOMIC DNA]</scope>
    <source>
        <strain evidence="1 2">SRCM101468</strain>
    </source>
</reference>
<dbReference type="EMBL" id="CP021922">
    <property type="protein sequence ID" value="ASC05920.1"/>
    <property type="molecule type" value="Genomic_DNA"/>
</dbReference>
<protein>
    <submittedName>
        <fullName evidence="1">Uncharacterized protein</fullName>
    </submittedName>
</protein>
<name>A0AAC9X1F7_ACEPA</name>
<sequence>MEHALLDGFDDATDLFLDLHLFHLPDIGIGPALAVKAIGLLRIGAHRLGRDLGGHHPVLEAGEHAALQIGAGDRPAVSAGTIGDVG</sequence>